<dbReference type="GO" id="GO:0015941">
    <property type="term" value="P:pantothenate catabolic process"/>
    <property type="evidence" value="ECO:0007669"/>
    <property type="project" value="InterPro"/>
</dbReference>
<feature type="region of interest" description="Phosphopantothenoylcysteine decarboxylase" evidence="1">
    <location>
        <begin position="1"/>
        <end position="190"/>
    </location>
</feature>
<comment type="catalytic activity">
    <reaction evidence="1 2">
        <text>(R)-4'-phosphopantothenate + L-cysteine + CTP = N-[(R)-4-phosphopantothenoyl]-L-cysteine + CMP + diphosphate + H(+)</text>
        <dbReference type="Rhea" id="RHEA:19397"/>
        <dbReference type="ChEBI" id="CHEBI:10986"/>
        <dbReference type="ChEBI" id="CHEBI:15378"/>
        <dbReference type="ChEBI" id="CHEBI:33019"/>
        <dbReference type="ChEBI" id="CHEBI:35235"/>
        <dbReference type="ChEBI" id="CHEBI:37563"/>
        <dbReference type="ChEBI" id="CHEBI:59458"/>
        <dbReference type="ChEBI" id="CHEBI:60377"/>
        <dbReference type="EC" id="6.3.2.5"/>
    </reaction>
</comment>
<feature type="region of interest" description="Phosphopantothenate--cysteine ligase" evidence="1">
    <location>
        <begin position="191"/>
        <end position="401"/>
    </location>
</feature>
<dbReference type="Pfam" id="PF02441">
    <property type="entry name" value="Flavoprotein"/>
    <property type="match status" value="1"/>
</dbReference>
<dbReference type="InterPro" id="IPR007085">
    <property type="entry name" value="DNA/pantothenate-metab_flavo_C"/>
</dbReference>
<dbReference type="Proteomes" id="UP000254912">
    <property type="component" value="Unassembled WGS sequence"/>
</dbReference>
<keyword evidence="1 2" id="KW-0210">Decarboxylase</keyword>
<dbReference type="Pfam" id="PF04127">
    <property type="entry name" value="DFP"/>
    <property type="match status" value="1"/>
</dbReference>
<dbReference type="PANTHER" id="PTHR14359:SF6">
    <property type="entry name" value="PHOSPHOPANTOTHENOYLCYSTEINE DECARBOXYLASE"/>
    <property type="match status" value="1"/>
</dbReference>
<evidence type="ECO:0000313" key="5">
    <source>
        <dbReference type="EMBL" id="RDL12276.1"/>
    </source>
</evidence>
<organism evidence="5 6">
    <name type="scientific">Weissella soli</name>
    <dbReference type="NCBI Taxonomy" id="155866"/>
    <lineage>
        <taxon>Bacteria</taxon>
        <taxon>Bacillati</taxon>
        <taxon>Bacillota</taxon>
        <taxon>Bacilli</taxon>
        <taxon>Lactobacillales</taxon>
        <taxon>Lactobacillaceae</taxon>
        <taxon>Weissella</taxon>
    </lineage>
</organism>
<comment type="function">
    <text evidence="1">Catalyzes two sequential steps in the biosynthesis of coenzyme A. In the first step cysteine is conjugated to 4'-phosphopantothenate to form 4-phosphopantothenoylcysteine. In the second step the latter compound is decarboxylated to form 4'-phosphopantotheine.</text>
</comment>
<evidence type="ECO:0000259" key="4">
    <source>
        <dbReference type="Pfam" id="PF04127"/>
    </source>
</evidence>
<accession>A0A288Q918</accession>
<dbReference type="GO" id="GO:0046872">
    <property type="term" value="F:metal ion binding"/>
    <property type="evidence" value="ECO:0007669"/>
    <property type="project" value="UniProtKB-KW"/>
</dbReference>
<dbReference type="GO" id="GO:0010181">
    <property type="term" value="F:FMN binding"/>
    <property type="evidence" value="ECO:0007669"/>
    <property type="project" value="UniProtKB-UniRule"/>
</dbReference>
<keyword evidence="1" id="KW-0511">Multifunctional enzyme</keyword>
<dbReference type="InterPro" id="IPR035929">
    <property type="entry name" value="CoaB-like_sf"/>
</dbReference>
<feature type="binding site" evidence="1">
    <location>
        <position position="337"/>
    </location>
    <ligand>
        <name>CTP</name>
        <dbReference type="ChEBI" id="CHEBI:37563"/>
    </ligand>
</feature>
<keyword evidence="1" id="KW-0460">Magnesium</keyword>
<feature type="domain" description="DNA/pantothenate metabolism flavoprotein C-terminal" evidence="4">
    <location>
        <begin position="186"/>
        <end position="394"/>
    </location>
</feature>
<keyword evidence="1 2" id="KW-0288">FMN</keyword>
<dbReference type="UniPathway" id="UPA00241">
    <property type="reaction ID" value="UER00353"/>
</dbReference>
<comment type="similarity">
    <text evidence="1 2">In the C-terminal section; belongs to the PPC synthetase family.</text>
</comment>
<feature type="binding site" evidence="1">
    <location>
        <position position="278"/>
    </location>
    <ligand>
        <name>CTP</name>
        <dbReference type="ChEBI" id="CHEBI:37563"/>
    </ligand>
</feature>
<comment type="caution">
    <text evidence="5">The sequence shown here is derived from an EMBL/GenBank/DDBJ whole genome shotgun (WGS) entry which is preliminary data.</text>
</comment>
<dbReference type="GO" id="GO:0071513">
    <property type="term" value="C:phosphopantothenoylcysteine decarboxylase complex"/>
    <property type="evidence" value="ECO:0007669"/>
    <property type="project" value="TreeGrafter"/>
</dbReference>
<dbReference type="EC" id="6.3.2.5" evidence="1"/>
<dbReference type="InterPro" id="IPR003382">
    <property type="entry name" value="Flavoprotein"/>
</dbReference>
<dbReference type="KEGG" id="wso:WSWS_01083"/>
<dbReference type="AlphaFoldDB" id="A0A288Q918"/>
<feature type="binding site" evidence="1">
    <location>
        <begin position="305"/>
        <end position="308"/>
    </location>
    <ligand>
        <name>CTP</name>
        <dbReference type="ChEBI" id="CHEBI:37563"/>
    </ligand>
</feature>
<dbReference type="GeneID" id="94546273"/>
<keyword evidence="1 2" id="KW-0436">Ligase</keyword>
<dbReference type="SUPFAM" id="SSF52507">
    <property type="entry name" value="Homo-oligomeric flavin-containing Cys decarboxylases, HFCD"/>
    <property type="match status" value="1"/>
</dbReference>
<evidence type="ECO:0000256" key="1">
    <source>
        <dbReference type="HAMAP-Rule" id="MF_02225"/>
    </source>
</evidence>
<keyword evidence="1 2" id="KW-0456">Lyase</keyword>
<comment type="caution">
    <text evidence="1">Lacks conserved residue(s) required for the propagation of feature annotation.</text>
</comment>
<feature type="binding site" evidence="1">
    <location>
        <position position="323"/>
    </location>
    <ligand>
        <name>CTP</name>
        <dbReference type="ChEBI" id="CHEBI:37563"/>
    </ligand>
</feature>
<protein>
    <recommendedName>
        <fullName evidence="1">Coenzyme A biosynthesis bifunctional protein CoaBC</fullName>
    </recommendedName>
    <alternativeName>
        <fullName evidence="1">DNA/pantothenate metabolism flavoprotein</fullName>
    </alternativeName>
    <alternativeName>
        <fullName evidence="1">Phosphopantothenoylcysteine synthetase/decarboxylase</fullName>
        <shortName evidence="1">PPCS-PPCDC</shortName>
    </alternativeName>
    <domain>
        <recommendedName>
            <fullName evidence="1">Phosphopantothenoylcysteine decarboxylase</fullName>
            <shortName evidence="1">PPC decarboxylase</shortName>
            <shortName evidence="1">PPC-DC</shortName>
            <ecNumber evidence="1">4.1.1.36</ecNumber>
        </recommendedName>
        <alternativeName>
            <fullName evidence="1">CoaC</fullName>
        </alternativeName>
    </domain>
    <domain>
        <recommendedName>
            <fullName evidence="1">Phosphopantothenate--cysteine ligase</fullName>
            <ecNumber evidence="1">6.3.2.5</ecNumber>
        </recommendedName>
        <alternativeName>
            <fullName evidence="1">CoaB</fullName>
        </alternativeName>
        <alternativeName>
            <fullName evidence="1">Phosphopantothenoylcysteine synthetase</fullName>
            <shortName evidence="1">PPC synthetase</shortName>
            <shortName evidence="1">PPC-S</shortName>
        </alternativeName>
    </domain>
</protein>
<comment type="catalytic activity">
    <reaction evidence="1 2">
        <text>N-[(R)-4-phosphopantothenoyl]-L-cysteine + H(+) = (R)-4'-phosphopantetheine + CO2</text>
        <dbReference type="Rhea" id="RHEA:16793"/>
        <dbReference type="ChEBI" id="CHEBI:15378"/>
        <dbReference type="ChEBI" id="CHEBI:16526"/>
        <dbReference type="ChEBI" id="CHEBI:59458"/>
        <dbReference type="ChEBI" id="CHEBI:61723"/>
        <dbReference type="EC" id="4.1.1.36"/>
    </reaction>
</comment>
<comment type="cofactor">
    <cofactor evidence="1">
        <name>FMN</name>
        <dbReference type="ChEBI" id="CHEBI:58210"/>
    </cofactor>
    <text evidence="1">Binds 1 FMN per subunit.</text>
</comment>
<evidence type="ECO:0000259" key="3">
    <source>
        <dbReference type="Pfam" id="PF02441"/>
    </source>
</evidence>
<comment type="pathway">
    <text evidence="1 2">Cofactor biosynthesis; coenzyme A biosynthesis; CoA from (R)-pantothenate: step 3/5.</text>
</comment>
<dbReference type="EMBL" id="QRAS01000001">
    <property type="protein sequence ID" value="RDL12276.1"/>
    <property type="molecule type" value="Genomic_DNA"/>
</dbReference>
<dbReference type="PANTHER" id="PTHR14359">
    <property type="entry name" value="HOMO-OLIGOMERIC FLAVIN CONTAINING CYS DECARBOXYLASE FAMILY"/>
    <property type="match status" value="1"/>
</dbReference>
<sequence length="401" mass="43015">MFENKKVALVVTGGVAAYKSAIFARLLKKQGADVYVVMTAAATEFVTPKTFATLTGNPVLTDLFMAPTDPEISHIHLADQVDYLFVVPATANILGKMANGIADDAASTVLLAAHTPIIVVPAMNTKMYDNPAVQRNVAQLRADGVIVIEPALGLLAEGYAGRGRLPEPAEIMAQAEMRLRQRSGRLQGKHFLVTAGGTREELDPVRYITNRSSGKMGYAFAQALLEQGASVDLISTVDLPVPVGANVIQVKSAESMLWALQDRFDEATGVVMAAAVADYRPAHIADQKIKKESGAPLILKLVENPDVIASLGKFKQHQYIVAFAAETNDLIAHAQVKLQKKNADMLIANDVSQHDAGFGVDTNRVTILKPGVANEVLALDSKINVAREIVRRMAADLTEGE</sequence>
<comment type="similarity">
    <text evidence="1 2">In the N-terminal section; belongs to the HFCD (homo-oligomeric flavin containing Cys decarboxylase) superfamily.</text>
</comment>
<dbReference type="NCBIfam" id="TIGR00521">
    <property type="entry name" value="coaBC_dfp"/>
    <property type="match status" value="1"/>
</dbReference>
<keyword evidence="1 2" id="KW-0285">Flavoprotein</keyword>
<name>A0A288Q918_9LACO</name>
<dbReference type="RefSeq" id="WP_070230319.1">
    <property type="nucleotide sequence ID" value="NZ_BJYO01000002.1"/>
</dbReference>
<dbReference type="Gene3D" id="3.40.50.1950">
    <property type="entry name" value="Flavin prenyltransferase-like"/>
    <property type="match status" value="1"/>
</dbReference>
<dbReference type="GO" id="GO:0004632">
    <property type="term" value="F:phosphopantothenate--cysteine ligase activity"/>
    <property type="evidence" value="ECO:0007669"/>
    <property type="project" value="UniProtKB-UniRule"/>
</dbReference>
<feature type="domain" description="Flavoprotein" evidence="3">
    <location>
        <begin position="5"/>
        <end position="174"/>
    </location>
</feature>
<proteinExistence type="inferred from homology"/>
<feature type="binding site" evidence="1">
    <location>
        <position position="288"/>
    </location>
    <ligand>
        <name>CTP</name>
        <dbReference type="ChEBI" id="CHEBI:37563"/>
    </ligand>
</feature>
<dbReference type="SUPFAM" id="SSF102645">
    <property type="entry name" value="CoaB-like"/>
    <property type="match status" value="1"/>
</dbReference>
<dbReference type="InterPro" id="IPR036551">
    <property type="entry name" value="Flavin_trans-like"/>
</dbReference>
<keyword evidence="1" id="KW-0479">Metal-binding</keyword>
<feature type="binding site" evidence="1">
    <location>
        <position position="341"/>
    </location>
    <ligand>
        <name>CTP</name>
        <dbReference type="ChEBI" id="CHEBI:37563"/>
    </ligand>
</feature>
<dbReference type="Gene3D" id="3.40.50.10300">
    <property type="entry name" value="CoaB-like"/>
    <property type="match status" value="1"/>
</dbReference>
<dbReference type="EC" id="4.1.1.36" evidence="1"/>
<gene>
    <name evidence="1" type="primary">coaBC</name>
    <name evidence="5" type="ORF">DFP99_0712</name>
</gene>
<dbReference type="GO" id="GO:0004633">
    <property type="term" value="F:phosphopantothenoylcysteine decarboxylase activity"/>
    <property type="evidence" value="ECO:0007669"/>
    <property type="project" value="UniProtKB-UniRule"/>
</dbReference>
<reference evidence="5 6" key="1">
    <citation type="submission" date="2018-07" db="EMBL/GenBank/DDBJ databases">
        <title>Genomic Encyclopedia of Type Strains, Phase III (KMG-III): the genomes of soil and plant-associated and newly described type strains.</title>
        <authorList>
            <person name="Whitman W."/>
        </authorList>
    </citation>
    <scope>NUCLEOTIDE SEQUENCE [LARGE SCALE GENOMIC DNA]</scope>
    <source>
        <strain evidence="5 6">CECT 7031</strain>
    </source>
</reference>
<dbReference type="GO" id="GO:0015937">
    <property type="term" value="P:coenzyme A biosynthetic process"/>
    <property type="evidence" value="ECO:0007669"/>
    <property type="project" value="UniProtKB-UniRule"/>
</dbReference>
<comment type="cofactor">
    <cofactor evidence="1">
        <name>Mg(2+)</name>
        <dbReference type="ChEBI" id="CHEBI:18420"/>
    </cofactor>
</comment>
<keyword evidence="6" id="KW-1185">Reference proteome</keyword>
<comment type="function">
    <text evidence="2">Catalyzes two steps in the biosynthesis of coenzyme A. In the first step cysteine is conjugated to 4'-phosphopantothenate to form 4-phosphopantothenoylcysteine, in the latter compound is decarboxylated to form 4'-phosphopantotheine.</text>
</comment>
<evidence type="ECO:0000256" key="2">
    <source>
        <dbReference type="RuleBase" id="RU364078"/>
    </source>
</evidence>
<dbReference type="InterPro" id="IPR005252">
    <property type="entry name" value="CoaBC"/>
</dbReference>
<dbReference type="HAMAP" id="MF_02225">
    <property type="entry name" value="CoaBC"/>
    <property type="match status" value="1"/>
</dbReference>
<comment type="pathway">
    <text evidence="1 2">Cofactor biosynthesis; coenzyme A biosynthesis; CoA from (R)-pantothenate: step 2/5.</text>
</comment>
<evidence type="ECO:0000313" key="6">
    <source>
        <dbReference type="Proteomes" id="UP000254912"/>
    </source>
</evidence>